<sequence>MASPYQITEPHPHPGKYVHSGRGGAGNTFKAPKTSNGTTARGPASLFQTGLPKSSSKFASGRGGAGNIHEPSERAIFSFDEELERQSTRERKMKEAGVWHVGRGGAGNYAVAHSGSGRKDSTSSAGSDASHRSGFFSRLSGTFERQH</sequence>
<gene>
    <name evidence="2" type="ORF">NA56DRAFT_640976</name>
</gene>
<dbReference type="OrthoDB" id="5424462at2759"/>
<feature type="region of interest" description="Disordered" evidence="1">
    <location>
        <begin position="1"/>
        <end position="71"/>
    </location>
</feature>
<evidence type="ECO:0000256" key="1">
    <source>
        <dbReference type="SAM" id="MobiDB-lite"/>
    </source>
</evidence>
<organism evidence="2 3">
    <name type="scientific">Hyaloscypha hepaticicola</name>
    <dbReference type="NCBI Taxonomy" id="2082293"/>
    <lineage>
        <taxon>Eukaryota</taxon>
        <taxon>Fungi</taxon>
        <taxon>Dikarya</taxon>
        <taxon>Ascomycota</taxon>
        <taxon>Pezizomycotina</taxon>
        <taxon>Leotiomycetes</taxon>
        <taxon>Helotiales</taxon>
        <taxon>Hyaloscyphaceae</taxon>
        <taxon>Hyaloscypha</taxon>
    </lineage>
</organism>
<feature type="compositionally biased region" description="Polar residues" evidence="1">
    <location>
        <begin position="46"/>
        <end position="58"/>
    </location>
</feature>
<reference evidence="2 3" key="1">
    <citation type="submission" date="2016-05" db="EMBL/GenBank/DDBJ databases">
        <title>A degradative enzymes factory behind the ericoid mycorrhizal symbiosis.</title>
        <authorList>
            <consortium name="DOE Joint Genome Institute"/>
            <person name="Martino E."/>
            <person name="Morin E."/>
            <person name="Grelet G."/>
            <person name="Kuo A."/>
            <person name="Kohler A."/>
            <person name="Daghino S."/>
            <person name="Barry K."/>
            <person name="Choi C."/>
            <person name="Cichocki N."/>
            <person name="Clum A."/>
            <person name="Copeland A."/>
            <person name="Hainaut M."/>
            <person name="Haridas S."/>
            <person name="Labutti K."/>
            <person name="Lindquist E."/>
            <person name="Lipzen A."/>
            <person name="Khouja H.-R."/>
            <person name="Murat C."/>
            <person name="Ohm R."/>
            <person name="Olson A."/>
            <person name="Spatafora J."/>
            <person name="Veneault-Fourrey C."/>
            <person name="Henrissat B."/>
            <person name="Grigoriev I."/>
            <person name="Martin F."/>
            <person name="Perotto S."/>
        </authorList>
    </citation>
    <scope>NUCLEOTIDE SEQUENCE [LARGE SCALE GENOMIC DNA]</scope>
    <source>
        <strain evidence="2 3">UAMH 7357</strain>
    </source>
</reference>
<dbReference type="InterPro" id="IPR022024">
    <property type="entry name" value="DUF3602"/>
</dbReference>
<dbReference type="Pfam" id="PF12223">
    <property type="entry name" value="DUF3602"/>
    <property type="match status" value="1"/>
</dbReference>
<dbReference type="EMBL" id="KZ613466">
    <property type="protein sequence ID" value="PMD27255.1"/>
    <property type="molecule type" value="Genomic_DNA"/>
</dbReference>
<name>A0A2J6QLW0_9HELO</name>
<proteinExistence type="predicted"/>
<dbReference type="AlphaFoldDB" id="A0A2J6QLW0"/>
<dbReference type="InterPro" id="IPR053203">
    <property type="entry name" value="Cisplatin_resist-associated"/>
</dbReference>
<dbReference type="PANTHER" id="PTHR34693">
    <property type="entry name" value="PROTEIN PAR32"/>
    <property type="match status" value="1"/>
</dbReference>
<evidence type="ECO:0000313" key="3">
    <source>
        <dbReference type="Proteomes" id="UP000235672"/>
    </source>
</evidence>
<keyword evidence="3" id="KW-1185">Reference proteome</keyword>
<dbReference type="Proteomes" id="UP000235672">
    <property type="component" value="Unassembled WGS sequence"/>
</dbReference>
<accession>A0A2J6QLW0</accession>
<dbReference type="PANTHER" id="PTHR34693:SF2">
    <property type="entry name" value="DUF3602 DOMAIN-CONTAINING PROTEIN"/>
    <property type="match status" value="1"/>
</dbReference>
<feature type="region of interest" description="Disordered" evidence="1">
    <location>
        <begin position="102"/>
        <end position="147"/>
    </location>
</feature>
<protein>
    <submittedName>
        <fullName evidence="2">Uncharacterized protein</fullName>
    </submittedName>
</protein>
<evidence type="ECO:0000313" key="2">
    <source>
        <dbReference type="EMBL" id="PMD27255.1"/>
    </source>
</evidence>